<protein>
    <submittedName>
        <fullName evidence="1">Uncharacterized protein</fullName>
    </submittedName>
</protein>
<dbReference type="Proteomes" id="UP001319921">
    <property type="component" value="Chromosome"/>
</dbReference>
<proteinExistence type="predicted"/>
<keyword evidence="2" id="KW-1185">Reference proteome</keyword>
<dbReference type="GeneID" id="68866228"/>
<evidence type="ECO:0000313" key="2">
    <source>
        <dbReference type="Proteomes" id="UP001319921"/>
    </source>
</evidence>
<name>A0AAQ4CRQ4_9CREN</name>
<gene>
    <name evidence="1" type="ORF">SACC_15020</name>
</gene>
<dbReference type="AlphaFoldDB" id="A0AAQ4CRQ4"/>
<accession>A0AAQ4CRQ4</accession>
<evidence type="ECO:0000313" key="1">
    <source>
        <dbReference type="EMBL" id="BDB98485.1"/>
    </source>
</evidence>
<dbReference type="KEGG" id="scas:SACC_15020"/>
<dbReference type="RefSeq" id="WP_229572348.1">
    <property type="nucleotide sequence ID" value="NZ_AP025226.1"/>
</dbReference>
<organism evidence="1 2">
    <name type="scientific">Saccharolobus caldissimus</name>
    <dbReference type="NCBI Taxonomy" id="1702097"/>
    <lineage>
        <taxon>Archaea</taxon>
        <taxon>Thermoproteota</taxon>
        <taxon>Thermoprotei</taxon>
        <taxon>Sulfolobales</taxon>
        <taxon>Sulfolobaceae</taxon>
        <taxon>Saccharolobus</taxon>
    </lineage>
</organism>
<sequence>MDKGEILSRLKSSERLPYEFLEECLCSQDRDIKHEAWNYVLKNIRLMDKEFIYSLLYFKDTGTRYRAWNEVVNFVKEGILSLDEVIKFKEYFKEMLKDNNLTVRSLVWYITLKPLIEMGIIEKDEVYKYSKYLCELLSSQFSDVANEVKEEFGINCNI</sequence>
<reference evidence="1 2" key="1">
    <citation type="journal article" date="2022" name="Microbiol. Resour. Announc.">
        <title>Complete Genome Sequence of the Hyperthermophilic and Acidophilic Archaeon Saccharolobus caldissimus Strain HS-3T.</title>
        <authorList>
            <person name="Sakai H.D."/>
            <person name="Kurosawa N."/>
        </authorList>
    </citation>
    <scope>NUCLEOTIDE SEQUENCE [LARGE SCALE GENOMIC DNA]</scope>
    <source>
        <strain evidence="1 2">JCM32116</strain>
    </source>
</reference>
<dbReference type="EMBL" id="AP025226">
    <property type="protein sequence ID" value="BDB98485.1"/>
    <property type="molecule type" value="Genomic_DNA"/>
</dbReference>